<evidence type="ECO:0000256" key="5">
    <source>
        <dbReference type="ARBA" id="ARBA00022747"/>
    </source>
</evidence>
<keyword evidence="3 9" id="KW-0808">Transferase</keyword>
<evidence type="ECO:0000259" key="8">
    <source>
        <dbReference type="Pfam" id="PF07669"/>
    </source>
</evidence>
<dbReference type="GO" id="GO:0032259">
    <property type="term" value="P:methylation"/>
    <property type="evidence" value="ECO:0007669"/>
    <property type="project" value="UniProtKB-KW"/>
</dbReference>
<gene>
    <name evidence="9" type="ORF">DWV78_17460</name>
</gene>
<dbReference type="InterPro" id="IPR050953">
    <property type="entry name" value="N4_N6_ade-DNA_methylase"/>
</dbReference>
<proteinExistence type="predicted"/>
<dbReference type="GO" id="GO:0009307">
    <property type="term" value="P:DNA restriction-modification system"/>
    <property type="evidence" value="ECO:0007669"/>
    <property type="project" value="UniProtKB-KW"/>
</dbReference>
<feature type="non-terminal residue" evidence="9">
    <location>
        <position position="1"/>
    </location>
</feature>
<dbReference type="PANTHER" id="PTHR33841">
    <property type="entry name" value="DNA METHYLTRANSFERASE YEEA-RELATED"/>
    <property type="match status" value="1"/>
</dbReference>
<organism evidence="9 10">
    <name type="scientific">Agathobacter rectalis</name>
    <dbReference type="NCBI Taxonomy" id="39491"/>
    <lineage>
        <taxon>Bacteria</taxon>
        <taxon>Bacillati</taxon>
        <taxon>Bacillota</taxon>
        <taxon>Clostridia</taxon>
        <taxon>Lachnospirales</taxon>
        <taxon>Lachnospiraceae</taxon>
        <taxon>Agathobacter</taxon>
    </lineage>
</organism>
<keyword evidence="5" id="KW-0680">Restriction system</keyword>
<dbReference type="Gene3D" id="3.40.50.150">
    <property type="entry name" value="Vaccinia Virus protein VP39"/>
    <property type="match status" value="1"/>
</dbReference>
<evidence type="ECO:0000256" key="6">
    <source>
        <dbReference type="ARBA" id="ARBA00023125"/>
    </source>
</evidence>
<evidence type="ECO:0000256" key="7">
    <source>
        <dbReference type="ARBA" id="ARBA00047942"/>
    </source>
</evidence>
<dbReference type="Pfam" id="PF07669">
    <property type="entry name" value="Eco57I"/>
    <property type="match status" value="1"/>
</dbReference>
<evidence type="ECO:0000313" key="10">
    <source>
        <dbReference type="Proteomes" id="UP000286581"/>
    </source>
</evidence>
<evidence type="ECO:0000256" key="2">
    <source>
        <dbReference type="ARBA" id="ARBA00022603"/>
    </source>
</evidence>
<dbReference type="EC" id="2.1.1.72" evidence="1"/>
<keyword evidence="2 9" id="KW-0489">Methyltransferase</keyword>
<comment type="caution">
    <text evidence="9">The sequence shown here is derived from an EMBL/GenBank/DDBJ whole genome shotgun (WGS) entry which is preliminary data.</text>
</comment>
<keyword evidence="4" id="KW-0949">S-adenosyl-L-methionine</keyword>
<feature type="domain" description="Type II methyltransferase M.TaqI-like" evidence="8">
    <location>
        <begin position="2"/>
        <end position="67"/>
    </location>
</feature>
<evidence type="ECO:0000313" key="9">
    <source>
        <dbReference type="EMBL" id="RGW29668.1"/>
    </source>
</evidence>
<dbReference type="GO" id="GO:0009007">
    <property type="term" value="F:site-specific DNA-methyltransferase (adenine-specific) activity"/>
    <property type="evidence" value="ECO:0007669"/>
    <property type="project" value="UniProtKB-EC"/>
</dbReference>
<keyword evidence="6" id="KW-0238">DNA-binding</keyword>
<accession>A0A413B1K4</accession>
<dbReference type="Proteomes" id="UP000286581">
    <property type="component" value="Unassembled WGS sequence"/>
</dbReference>
<dbReference type="InterPro" id="IPR011639">
    <property type="entry name" value="MethylTrfase_TaqI-like_dom"/>
</dbReference>
<protein>
    <recommendedName>
        <fullName evidence="1">site-specific DNA-methyltransferase (adenine-specific)</fullName>
        <ecNumber evidence="1">2.1.1.72</ecNumber>
    </recommendedName>
</protein>
<dbReference type="GO" id="GO:0003677">
    <property type="term" value="F:DNA binding"/>
    <property type="evidence" value="ECO:0007669"/>
    <property type="project" value="UniProtKB-KW"/>
</dbReference>
<evidence type="ECO:0000256" key="1">
    <source>
        <dbReference type="ARBA" id="ARBA00011900"/>
    </source>
</evidence>
<comment type="catalytic activity">
    <reaction evidence="7">
        <text>a 2'-deoxyadenosine in DNA + S-adenosyl-L-methionine = an N(6)-methyl-2'-deoxyadenosine in DNA + S-adenosyl-L-homocysteine + H(+)</text>
        <dbReference type="Rhea" id="RHEA:15197"/>
        <dbReference type="Rhea" id="RHEA-COMP:12418"/>
        <dbReference type="Rhea" id="RHEA-COMP:12419"/>
        <dbReference type="ChEBI" id="CHEBI:15378"/>
        <dbReference type="ChEBI" id="CHEBI:57856"/>
        <dbReference type="ChEBI" id="CHEBI:59789"/>
        <dbReference type="ChEBI" id="CHEBI:90615"/>
        <dbReference type="ChEBI" id="CHEBI:90616"/>
        <dbReference type="EC" id="2.1.1.72"/>
    </reaction>
</comment>
<sequence length="204" mass="23879">KFSTCKEGRCDYYYAFVEKSINSLNENGKLVYLIPFSIFRNKYAQALRDYIKDTITDVYDFTGIQLFSGVVISSTIILCQAGIKRNSINYHKEINGELEVVKKDTLNDKWFFVQKTNKGERFGDFFSVHNGVATLLNEAFLICDYIEDNEYIYVGDMKIEKEILRPAVSTKTMKRKSVKKRDEKIIFPYKLCSKGYIKYEQKEF</sequence>
<dbReference type="AlphaFoldDB" id="A0A413B1K4"/>
<dbReference type="EMBL" id="QSAE01000222">
    <property type="protein sequence ID" value="RGW29668.1"/>
    <property type="molecule type" value="Genomic_DNA"/>
</dbReference>
<dbReference type="SUPFAM" id="SSF53335">
    <property type="entry name" value="S-adenosyl-L-methionine-dependent methyltransferases"/>
    <property type="match status" value="1"/>
</dbReference>
<evidence type="ECO:0000256" key="4">
    <source>
        <dbReference type="ARBA" id="ARBA00022691"/>
    </source>
</evidence>
<evidence type="ECO:0000256" key="3">
    <source>
        <dbReference type="ARBA" id="ARBA00022679"/>
    </source>
</evidence>
<name>A0A413B1K4_9FIRM</name>
<dbReference type="PANTHER" id="PTHR33841:SF6">
    <property type="entry name" value="TYPE II METHYLTRANSFERASE M.HINDII"/>
    <property type="match status" value="1"/>
</dbReference>
<feature type="non-terminal residue" evidence="9">
    <location>
        <position position="204"/>
    </location>
</feature>
<dbReference type="InterPro" id="IPR029063">
    <property type="entry name" value="SAM-dependent_MTases_sf"/>
</dbReference>
<reference evidence="9 10" key="1">
    <citation type="submission" date="2018-08" db="EMBL/GenBank/DDBJ databases">
        <title>A genome reference for cultivated species of the human gut microbiota.</title>
        <authorList>
            <person name="Zou Y."/>
            <person name="Xue W."/>
            <person name="Luo G."/>
        </authorList>
    </citation>
    <scope>NUCLEOTIDE SEQUENCE [LARGE SCALE GENOMIC DNA]</scope>
    <source>
        <strain evidence="9 10">AF12-8</strain>
    </source>
</reference>